<feature type="transmembrane region" description="Helical" evidence="7">
    <location>
        <begin position="215"/>
        <end position="238"/>
    </location>
</feature>
<evidence type="ECO:0000256" key="2">
    <source>
        <dbReference type="ARBA" id="ARBA00022448"/>
    </source>
</evidence>
<feature type="transmembrane region" description="Helical" evidence="7">
    <location>
        <begin position="244"/>
        <end position="267"/>
    </location>
</feature>
<dbReference type="PANTHER" id="PTHR23513">
    <property type="entry name" value="INTEGRAL MEMBRANE EFFLUX PROTEIN-RELATED"/>
    <property type="match status" value="1"/>
</dbReference>
<sequence length="402" mass="41906">MWADRDFLRLWLGQSASQFGAFASQVTLPLVAVTSLGASAAHLGALRAVQQVPILLISLFVGVLVDRWRSRAVMVYADLGRALALAAVPLGWMLGMPFLYVVAFAVGVFTVCFDVALQASFPRLVDRDQLAQGNSMLETTRSAAQICGPALGGGLASLLTAPIAVLASAAFFVVSSLSIGRIRGLTSTPSADRVRLGRQIREGLRIVIRDGSLRAVAIATCIYQFSFTALTTVYLLFLARTLELPSAVVGLVLAAFGPGVLIGSLLSGWLPRWFGYGRVVVFAALISDVVMLCTSGLHGSGPATVAALIAINVLYGVFSQTVDVAVTAIRQAITPLPIQGRVVATINFLGMGLTPLGALLGGAVAGAFGIRIALLLATAGMFLSPLALSLSPLARLGTSLAR</sequence>
<keyword evidence="2" id="KW-0813">Transport</keyword>
<dbReference type="CDD" id="cd06173">
    <property type="entry name" value="MFS_MefA_like"/>
    <property type="match status" value="1"/>
</dbReference>
<feature type="transmembrane region" description="Helical" evidence="7">
    <location>
        <begin position="21"/>
        <end position="42"/>
    </location>
</feature>
<dbReference type="Pfam" id="PF05977">
    <property type="entry name" value="MFS_3"/>
    <property type="match status" value="1"/>
</dbReference>
<organism evidence="9 10">
    <name type="scientific">Kribbella capetownensis</name>
    <dbReference type="NCBI Taxonomy" id="1572659"/>
    <lineage>
        <taxon>Bacteria</taxon>
        <taxon>Bacillati</taxon>
        <taxon>Actinomycetota</taxon>
        <taxon>Actinomycetes</taxon>
        <taxon>Propionibacteriales</taxon>
        <taxon>Kribbellaceae</taxon>
        <taxon>Kribbella</taxon>
    </lineage>
</organism>
<feature type="transmembrane region" description="Helical" evidence="7">
    <location>
        <begin position="372"/>
        <end position="394"/>
    </location>
</feature>
<feature type="transmembrane region" description="Helical" evidence="7">
    <location>
        <begin position="305"/>
        <end position="329"/>
    </location>
</feature>
<evidence type="ECO:0000259" key="8">
    <source>
        <dbReference type="PROSITE" id="PS50850"/>
    </source>
</evidence>
<dbReference type="SUPFAM" id="SSF103473">
    <property type="entry name" value="MFS general substrate transporter"/>
    <property type="match status" value="1"/>
</dbReference>
<evidence type="ECO:0000256" key="3">
    <source>
        <dbReference type="ARBA" id="ARBA00022475"/>
    </source>
</evidence>
<comment type="subcellular location">
    <subcellularLocation>
        <location evidence="1">Cell membrane</location>
        <topology evidence="1">Multi-pass membrane protein</topology>
    </subcellularLocation>
</comment>
<keyword evidence="6 7" id="KW-0472">Membrane</keyword>
<dbReference type="AlphaFoldDB" id="A0A4R0JKP7"/>
<evidence type="ECO:0000313" key="9">
    <source>
        <dbReference type="EMBL" id="TCC45338.1"/>
    </source>
</evidence>
<dbReference type="GO" id="GO:0005886">
    <property type="term" value="C:plasma membrane"/>
    <property type="evidence" value="ECO:0007669"/>
    <property type="project" value="UniProtKB-SubCell"/>
</dbReference>
<keyword evidence="4 7" id="KW-0812">Transmembrane</keyword>
<accession>A0A4R0JKP7</accession>
<gene>
    <name evidence="9" type="ORF">E0H75_32425</name>
</gene>
<dbReference type="OrthoDB" id="9815525at2"/>
<evidence type="ECO:0000256" key="7">
    <source>
        <dbReference type="SAM" id="Phobius"/>
    </source>
</evidence>
<evidence type="ECO:0000256" key="5">
    <source>
        <dbReference type="ARBA" id="ARBA00022989"/>
    </source>
</evidence>
<name>A0A4R0JKP7_9ACTN</name>
<feature type="domain" description="Major facilitator superfamily (MFS) profile" evidence="8">
    <location>
        <begin position="212"/>
        <end position="402"/>
    </location>
</feature>
<dbReference type="InterPro" id="IPR010290">
    <property type="entry name" value="TM_effector"/>
</dbReference>
<feature type="transmembrane region" description="Helical" evidence="7">
    <location>
        <begin position="341"/>
        <end position="366"/>
    </location>
</feature>
<feature type="transmembrane region" description="Helical" evidence="7">
    <location>
        <begin position="48"/>
        <end position="65"/>
    </location>
</feature>
<evidence type="ECO:0000256" key="1">
    <source>
        <dbReference type="ARBA" id="ARBA00004651"/>
    </source>
</evidence>
<dbReference type="EMBL" id="SJKD01000008">
    <property type="protein sequence ID" value="TCC45338.1"/>
    <property type="molecule type" value="Genomic_DNA"/>
</dbReference>
<evidence type="ECO:0000256" key="4">
    <source>
        <dbReference type="ARBA" id="ARBA00022692"/>
    </source>
</evidence>
<dbReference type="PROSITE" id="PS50850">
    <property type="entry name" value="MFS"/>
    <property type="match status" value="1"/>
</dbReference>
<reference evidence="9 10" key="1">
    <citation type="submission" date="2019-02" db="EMBL/GenBank/DDBJ databases">
        <title>Kribbella capetownensis sp. nov. and Kribbella speibonae sp. nov., isolated from soil.</title>
        <authorList>
            <person name="Curtis S.M."/>
            <person name="Norton I."/>
            <person name="Everest G.J."/>
            <person name="Meyers P.R."/>
        </authorList>
    </citation>
    <scope>NUCLEOTIDE SEQUENCE [LARGE SCALE GENOMIC DNA]</scope>
    <source>
        <strain evidence="9 10">YM53</strain>
    </source>
</reference>
<dbReference type="InterPro" id="IPR020846">
    <property type="entry name" value="MFS_dom"/>
</dbReference>
<keyword evidence="10" id="KW-1185">Reference proteome</keyword>
<evidence type="ECO:0000313" key="10">
    <source>
        <dbReference type="Proteomes" id="UP000293342"/>
    </source>
</evidence>
<keyword evidence="3" id="KW-1003">Cell membrane</keyword>
<keyword evidence="5 7" id="KW-1133">Transmembrane helix</keyword>
<dbReference type="Gene3D" id="1.20.1250.20">
    <property type="entry name" value="MFS general substrate transporter like domains"/>
    <property type="match status" value="1"/>
</dbReference>
<dbReference type="Proteomes" id="UP000293342">
    <property type="component" value="Unassembled WGS sequence"/>
</dbReference>
<feature type="transmembrane region" description="Helical" evidence="7">
    <location>
        <begin position="279"/>
        <end position="299"/>
    </location>
</feature>
<dbReference type="PANTHER" id="PTHR23513:SF6">
    <property type="entry name" value="MAJOR FACILITATOR SUPERFAMILY ASSOCIATED DOMAIN-CONTAINING PROTEIN"/>
    <property type="match status" value="1"/>
</dbReference>
<dbReference type="InterPro" id="IPR036259">
    <property type="entry name" value="MFS_trans_sf"/>
</dbReference>
<proteinExistence type="predicted"/>
<dbReference type="GO" id="GO:0022857">
    <property type="term" value="F:transmembrane transporter activity"/>
    <property type="evidence" value="ECO:0007669"/>
    <property type="project" value="InterPro"/>
</dbReference>
<protein>
    <submittedName>
        <fullName evidence="9">MFS transporter</fullName>
    </submittedName>
</protein>
<evidence type="ECO:0000256" key="6">
    <source>
        <dbReference type="ARBA" id="ARBA00023136"/>
    </source>
</evidence>
<comment type="caution">
    <text evidence="9">The sequence shown here is derived from an EMBL/GenBank/DDBJ whole genome shotgun (WGS) entry which is preliminary data.</text>
</comment>